<dbReference type="AlphaFoldDB" id="A0A2D6LPU4"/>
<proteinExistence type="predicted"/>
<organism evidence="1 2">
    <name type="scientific">Candidatus Iainarchaeum sp</name>
    <dbReference type="NCBI Taxonomy" id="3101447"/>
    <lineage>
        <taxon>Archaea</taxon>
        <taxon>Candidatus Iainarchaeota</taxon>
        <taxon>Candidatus Iainarchaeia</taxon>
        <taxon>Candidatus Iainarchaeales</taxon>
        <taxon>Candidatus Iainarchaeaceae</taxon>
        <taxon>Candidatus Iainarchaeum</taxon>
    </lineage>
</organism>
<name>A0A2D6LPU4_9ARCH</name>
<accession>A0A2D6LPU4</accession>
<protein>
    <submittedName>
        <fullName evidence="1">Uncharacterized protein</fullName>
    </submittedName>
</protein>
<comment type="caution">
    <text evidence="1">The sequence shown here is derived from an EMBL/GenBank/DDBJ whole genome shotgun (WGS) entry which is preliminary data.</text>
</comment>
<evidence type="ECO:0000313" key="2">
    <source>
        <dbReference type="Proteomes" id="UP000226712"/>
    </source>
</evidence>
<gene>
    <name evidence="1" type="ORF">CL944_01475</name>
</gene>
<dbReference type="EMBL" id="NZBD01000008">
    <property type="protein sequence ID" value="MAG18124.1"/>
    <property type="molecule type" value="Genomic_DNA"/>
</dbReference>
<sequence>MKGIIKKVLTRTSRKIADGLTRVIPRLKKMKLRVGRSYYNIYYKQRGDVLIAARLSLGLFSKTTKLADMKKFFNEFEGRVKEMGFKRIQIEANDQIHRFLIKNRPDYKLADIPESPFNLYIFQKEL</sequence>
<dbReference type="Proteomes" id="UP000226712">
    <property type="component" value="Unassembled WGS sequence"/>
</dbReference>
<evidence type="ECO:0000313" key="1">
    <source>
        <dbReference type="EMBL" id="MAG18124.1"/>
    </source>
</evidence>
<reference evidence="2" key="1">
    <citation type="submission" date="2017-09" db="EMBL/GenBank/DDBJ databases">
        <title>The Reconstruction of 2,631 Draft Metagenome-Assembled Genomes from the Global Oceans.</title>
        <authorList>
            <person name="Tully B.J."/>
            <person name="Graham E.D."/>
            <person name="Heidelberg J.F."/>
        </authorList>
    </citation>
    <scope>NUCLEOTIDE SEQUENCE [LARGE SCALE GENOMIC DNA]</scope>
</reference>